<keyword evidence="1" id="KW-0472">Membrane</keyword>
<keyword evidence="3" id="KW-1185">Reference proteome</keyword>
<keyword evidence="1" id="KW-0812">Transmembrane</keyword>
<dbReference type="Pfam" id="PF19528">
    <property type="entry name" value="DUF6056"/>
    <property type="match status" value="1"/>
</dbReference>
<keyword evidence="1" id="KW-1133">Transmembrane helix</keyword>
<dbReference type="OrthoDB" id="1661582at2"/>
<evidence type="ECO:0000256" key="1">
    <source>
        <dbReference type="SAM" id="Phobius"/>
    </source>
</evidence>
<feature type="transmembrane region" description="Helical" evidence="1">
    <location>
        <begin position="205"/>
        <end position="223"/>
    </location>
</feature>
<dbReference type="RefSeq" id="WP_010767338.1">
    <property type="nucleotide sequence ID" value="NZ_ASWE01000004.1"/>
</dbReference>
<evidence type="ECO:0008006" key="4">
    <source>
        <dbReference type="Google" id="ProtNLM"/>
    </source>
</evidence>
<organism evidence="2 3">
    <name type="scientific">Enterococcus phoeniculicola ATCC BAA-412</name>
    <dbReference type="NCBI Taxonomy" id="1158610"/>
    <lineage>
        <taxon>Bacteria</taxon>
        <taxon>Bacillati</taxon>
        <taxon>Bacillota</taxon>
        <taxon>Bacilli</taxon>
        <taxon>Lactobacillales</taxon>
        <taxon>Enterococcaceae</taxon>
        <taxon>Enterococcus</taxon>
    </lineage>
</organism>
<gene>
    <name evidence="2" type="ORF">UC3_00665</name>
</gene>
<proteinExistence type="predicted"/>
<dbReference type="STRING" id="154621.RV11_GL000465"/>
<dbReference type="EMBL" id="AJAT01000009">
    <property type="protein sequence ID" value="EOL47134.1"/>
    <property type="molecule type" value="Genomic_DNA"/>
</dbReference>
<feature type="transmembrane region" description="Helical" evidence="1">
    <location>
        <begin position="315"/>
        <end position="330"/>
    </location>
</feature>
<feature type="transmembrane region" description="Helical" evidence="1">
    <location>
        <begin position="342"/>
        <end position="362"/>
    </location>
</feature>
<sequence length="436" mass="49996">MRKKIIFGIMLVLFITIVGINLYTPLYSDDLYMTQYKSVMDIWNASVDDYFNWNGRFIGQTLFRLLVYIPSWLFALVNAAIFCIFVFVTFLLSSKNWKNLSPLKLVIVISLFVLFIPSFGQTILWRAGAGNYLWTTTIILSMILPYYSHFFETHEGLLFPKRILYPYLTIFGIAAGLSNENTSGGLLLCLLGFLGYEYFHKKKVAWWQVYGFMATLFGFLILLMSPGNKIRTAATVGSDYLTLKNMVLWLLNIMEALYNEHLWLFVGIAVCATLSLLFWFDKKKYLMGVFFTIIGLATIYALIMSPLGHEGGRPFFGGLVFLILGLLNFFPDEKTSDVTRKIYYPFVSALLVVTLFTAVVGLKDYYYSSQAIKARYDFVESQIDSNDRIEAQELSYQPQSRFSINYGLEDIGEDEYAFPNSGYQVYFGIKGIILKD</sequence>
<feature type="transmembrane region" description="Helical" evidence="1">
    <location>
        <begin position="72"/>
        <end position="93"/>
    </location>
</feature>
<dbReference type="HOGENOM" id="CLU_031696_1_0_9"/>
<accession>R3TZU7</accession>
<protein>
    <recommendedName>
        <fullName evidence="4">Glucosyltransferase</fullName>
    </recommendedName>
</protein>
<feature type="transmembrane region" description="Helical" evidence="1">
    <location>
        <begin position="285"/>
        <end position="303"/>
    </location>
</feature>
<feature type="transmembrane region" description="Helical" evidence="1">
    <location>
        <begin position="163"/>
        <end position="193"/>
    </location>
</feature>
<dbReference type="InterPro" id="IPR045691">
    <property type="entry name" value="DUF6056"/>
</dbReference>
<evidence type="ECO:0000313" key="3">
    <source>
        <dbReference type="Proteomes" id="UP000013785"/>
    </source>
</evidence>
<evidence type="ECO:0000313" key="2">
    <source>
        <dbReference type="EMBL" id="EOL47134.1"/>
    </source>
</evidence>
<reference evidence="2 3" key="1">
    <citation type="submission" date="2013-02" db="EMBL/GenBank/DDBJ databases">
        <title>The Genome Sequence of Enterococcus phoeniculicola BAA-412.</title>
        <authorList>
            <consortium name="The Broad Institute Genome Sequencing Platform"/>
            <consortium name="The Broad Institute Genome Sequencing Center for Infectious Disease"/>
            <person name="Earl A.M."/>
            <person name="Gilmore M.S."/>
            <person name="Lebreton F."/>
            <person name="Walker B."/>
            <person name="Young S.K."/>
            <person name="Zeng Q."/>
            <person name="Gargeya S."/>
            <person name="Fitzgerald M."/>
            <person name="Haas B."/>
            <person name="Abouelleil A."/>
            <person name="Alvarado L."/>
            <person name="Arachchi H.M."/>
            <person name="Berlin A.M."/>
            <person name="Chapman S.B."/>
            <person name="Dewar J."/>
            <person name="Goldberg J."/>
            <person name="Griggs A."/>
            <person name="Gujja S."/>
            <person name="Hansen M."/>
            <person name="Howarth C."/>
            <person name="Imamovic A."/>
            <person name="Larimer J."/>
            <person name="McCowan C."/>
            <person name="Murphy C."/>
            <person name="Neiman D."/>
            <person name="Pearson M."/>
            <person name="Priest M."/>
            <person name="Roberts A."/>
            <person name="Saif S."/>
            <person name="Shea T."/>
            <person name="Sisk P."/>
            <person name="Sykes S."/>
            <person name="Wortman J."/>
            <person name="Nusbaum C."/>
            <person name="Birren B."/>
        </authorList>
    </citation>
    <scope>NUCLEOTIDE SEQUENCE [LARGE SCALE GENOMIC DNA]</scope>
    <source>
        <strain evidence="2 3">ATCC BAA-412</strain>
    </source>
</reference>
<dbReference type="AlphaFoldDB" id="R3TZU7"/>
<dbReference type="eggNOG" id="ENOG5030X8W">
    <property type="taxonomic scope" value="Bacteria"/>
</dbReference>
<dbReference type="PATRIC" id="fig|1158610.3.peg.640"/>
<feature type="transmembrane region" description="Helical" evidence="1">
    <location>
        <begin position="5"/>
        <end position="23"/>
    </location>
</feature>
<feature type="transmembrane region" description="Helical" evidence="1">
    <location>
        <begin position="131"/>
        <end position="151"/>
    </location>
</feature>
<dbReference type="Proteomes" id="UP000013785">
    <property type="component" value="Unassembled WGS sequence"/>
</dbReference>
<comment type="caution">
    <text evidence="2">The sequence shown here is derived from an EMBL/GenBank/DDBJ whole genome shotgun (WGS) entry which is preliminary data.</text>
</comment>
<feature type="transmembrane region" description="Helical" evidence="1">
    <location>
        <begin position="262"/>
        <end position="279"/>
    </location>
</feature>
<feature type="transmembrane region" description="Helical" evidence="1">
    <location>
        <begin position="105"/>
        <end position="125"/>
    </location>
</feature>
<name>R3TZU7_9ENTE</name>